<evidence type="ECO:0000313" key="3">
    <source>
        <dbReference type="Proteomes" id="UP000783213"/>
    </source>
</evidence>
<feature type="transmembrane region" description="Helical" evidence="1">
    <location>
        <begin position="400"/>
        <end position="425"/>
    </location>
</feature>
<accession>A0ABQ7IS47</accession>
<keyword evidence="1" id="KW-0472">Membrane</keyword>
<evidence type="ECO:0000256" key="1">
    <source>
        <dbReference type="SAM" id="Phobius"/>
    </source>
</evidence>
<dbReference type="RefSeq" id="XP_038812012.1">
    <property type="nucleotide sequence ID" value="XM_038951539.1"/>
</dbReference>
<dbReference type="EMBL" id="RCSX01000007">
    <property type="protein sequence ID" value="KAF7932620.1"/>
    <property type="molecule type" value="Genomic_DNA"/>
</dbReference>
<keyword evidence="1" id="KW-1133">Transmembrane helix</keyword>
<protein>
    <submittedName>
        <fullName evidence="2">Uncharacterized protein</fullName>
    </submittedName>
</protein>
<comment type="caution">
    <text evidence="2">The sequence shown here is derived from an EMBL/GenBank/DDBJ whole genome shotgun (WGS) entry which is preliminary data.</text>
</comment>
<proteinExistence type="predicted"/>
<organism evidence="2 3">
    <name type="scientific">Botrytis deweyae</name>
    <dbReference type="NCBI Taxonomy" id="2478750"/>
    <lineage>
        <taxon>Eukaryota</taxon>
        <taxon>Fungi</taxon>
        <taxon>Dikarya</taxon>
        <taxon>Ascomycota</taxon>
        <taxon>Pezizomycotina</taxon>
        <taxon>Leotiomycetes</taxon>
        <taxon>Helotiales</taxon>
        <taxon>Sclerotiniaceae</taxon>
        <taxon>Botrytis</taxon>
    </lineage>
</organism>
<keyword evidence="3" id="KW-1185">Reference proteome</keyword>
<dbReference type="GeneID" id="62230693"/>
<evidence type="ECO:0000313" key="2">
    <source>
        <dbReference type="EMBL" id="KAF7932620.1"/>
    </source>
</evidence>
<dbReference type="Proteomes" id="UP000783213">
    <property type="component" value="Unassembled WGS sequence"/>
</dbReference>
<feature type="transmembrane region" description="Helical" evidence="1">
    <location>
        <begin position="299"/>
        <end position="321"/>
    </location>
</feature>
<reference evidence="2 3" key="1">
    <citation type="journal article" date="2020" name="Genome Biol. Evol.">
        <title>Comparative genomics of Sclerotiniaceae.</title>
        <authorList>
            <person name="Valero Jimenez C.A."/>
            <person name="Steentjes M."/>
            <person name="Scholten O.E."/>
            <person name="Van Kan J.A.L."/>
        </authorList>
    </citation>
    <scope>NUCLEOTIDE SEQUENCE [LARGE SCALE GENOMIC DNA]</scope>
    <source>
        <strain evidence="2 3">B1</strain>
    </source>
</reference>
<gene>
    <name evidence="2" type="ORF">EAE98_003919</name>
</gene>
<feature type="transmembrane region" description="Helical" evidence="1">
    <location>
        <begin position="348"/>
        <end position="366"/>
    </location>
</feature>
<name>A0ABQ7IS47_9HELO</name>
<sequence length="453" mass="51478">MSGIEAFAVFQIVESVKQSVEIVDRLAIQHSNSDLITSCRKLRHAVMVVRSRDSWPSKREEYHHSHDHTPIFYVKGGAANFVNTRERIKQYGRIRIALVEGDAERNCITLMGSTAFLPIAHPDARTQNSLLCQAYNSWCKPRLQNSEFLQYLHATRSCTSLIGNTALLSTGKLPPYSHTEKPYTSLWKAALLPTEEVPHYIQIGKTYPSSTWELFDRTDGFLIDFNVWRNELCANQEGEKDDLQSSVYGAIATKKHWFVDNEARWQDTSTHAKPNIDHRQILCSCRNPALQSNHRRNRICINLCAVPGLVVSSYVLSRYIVQTSLSTMKGTILHRNLTGFPVIDHPSSTTFVFVVLMYGICSMSMYRANSHHFYQQHTICLSIICVVIFQLFRYPSLNEALGMAAAVIPAGVTIALVVSVVLHFWSPSYEEVLFQDLIQKVEKMVYKGEMDLL</sequence>
<keyword evidence="1" id="KW-0812">Transmembrane</keyword>
<feature type="transmembrane region" description="Helical" evidence="1">
    <location>
        <begin position="378"/>
        <end position="394"/>
    </location>
</feature>